<proteinExistence type="predicted"/>
<evidence type="ECO:0000256" key="1">
    <source>
        <dbReference type="SAM" id="Phobius"/>
    </source>
</evidence>
<keyword evidence="1" id="KW-0472">Membrane</keyword>
<feature type="transmembrane region" description="Helical" evidence="1">
    <location>
        <begin position="180"/>
        <end position="202"/>
    </location>
</feature>
<comment type="caution">
    <text evidence="2">The sequence shown here is derived from an EMBL/GenBank/DDBJ whole genome shotgun (WGS) entry which is preliminary data.</text>
</comment>
<dbReference type="InterPro" id="IPR009571">
    <property type="entry name" value="SUR7/Rim9-like_fungi"/>
</dbReference>
<feature type="transmembrane region" description="Helical" evidence="1">
    <location>
        <begin position="208"/>
        <end position="234"/>
    </location>
</feature>
<feature type="transmembrane region" description="Helical" evidence="1">
    <location>
        <begin position="255"/>
        <end position="275"/>
    </location>
</feature>
<sequence>MANFGRVVCVAIPFLLTLASLVAMLIAGLAGIMDKSLYMFQVNTTDLSISPNSVQKLLDGSGVKIPGVNAGLDIPEINIPKIDIPDLNIGKREDAQTNITAKDLGLYDVYDVSIWGYCYTPSNGSRECTDAAFNWATEALNTSTGDFNYLITASGYNVTLPEEIAGAIRLFGNVSRWTQIVFIVAYVALGVELFFGLFAGFSRVFSCITWLVAFVATAAVCAAAALGTATAVVVTGAVKATAALYSVDSHVNTRFLATVWIGAAFAIAAGMFWLFSACCCAPDHSSRGRSRSRGGEAEKFIPARETGYARINDPNAGGYAGGAGFARQSYGPPAPHGGAYEPYSHARV</sequence>
<reference evidence="2" key="2">
    <citation type="submission" date="2023-05" db="EMBL/GenBank/DDBJ databases">
        <authorList>
            <consortium name="Lawrence Berkeley National Laboratory"/>
            <person name="Steindorff A."/>
            <person name="Hensen N."/>
            <person name="Bonometti L."/>
            <person name="Westerberg I."/>
            <person name="Brannstrom I.O."/>
            <person name="Guillou S."/>
            <person name="Cros-Aarteil S."/>
            <person name="Calhoun S."/>
            <person name="Haridas S."/>
            <person name="Kuo A."/>
            <person name="Mondo S."/>
            <person name="Pangilinan J."/>
            <person name="Riley R."/>
            <person name="Labutti K."/>
            <person name="Andreopoulos B."/>
            <person name="Lipzen A."/>
            <person name="Chen C."/>
            <person name="Yanf M."/>
            <person name="Daum C."/>
            <person name="Ng V."/>
            <person name="Clum A."/>
            <person name="Ohm R."/>
            <person name="Martin F."/>
            <person name="Silar P."/>
            <person name="Natvig D."/>
            <person name="Lalanne C."/>
            <person name="Gautier V."/>
            <person name="Ament-Velasquez S.L."/>
            <person name="Kruys A."/>
            <person name="Hutchinson M.I."/>
            <person name="Powell A.J."/>
            <person name="Barry K."/>
            <person name="Miller A.N."/>
            <person name="Grigoriev I.V."/>
            <person name="Debuchy R."/>
            <person name="Gladieux P."/>
            <person name="Thoren M.H."/>
            <person name="Johannesson H."/>
        </authorList>
    </citation>
    <scope>NUCLEOTIDE SEQUENCE</scope>
    <source>
        <strain evidence="2">CBS 123565</strain>
    </source>
</reference>
<evidence type="ECO:0000313" key="2">
    <source>
        <dbReference type="EMBL" id="KAK4132282.1"/>
    </source>
</evidence>
<dbReference type="EMBL" id="MU853418">
    <property type="protein sequence ID" value="KAK4132282.1"/>
    <property type="molecule type" value="Genomic_DNA"/>
</dbReference>
<dbReference type="PANTHER" id="PTHR28019">
    <property type="entry name" value="CELL MEMBRANE PROTEIN YLR413W-RELATED"/>
    <property type="match status" value="1"/>
</dbReference>
<dbReference type="GO" id="GO:0005886">
    <property type="term" value="C:plasma membrane"/>
    <property type="evidence" value="ECO:0007669"/>
    <property type="project" value="InterPro"/>
</dbReference>
<evidence type="ECO:0000313" key="3">
    <source>
        <dbReference type="Proteomes" id="UP001304895"/>
    </source>
</evidence>
<feature type="transmembrane region" description="Helical" evidence="1">
    <location>
        <begin position="12"/>
        <end position="32"/>
    </location>
</feature>
<keyword evidence="3" id="KW-1185">Reference proteome</keyword>
<keyword evidence="1" id="KW-1133">Transmembrane helix</keyword>
<keyword evidence="1" id="KW-0812">Transmembrane</keyword>
<name>A0AAN6UFY5_9PEZI</name>
<dbReference type="InterPro" id="IPR052413">
    <property type="entry name" value="SUR7_domain"/>
</dbReference>
<evidence type="ECO:0008006" key="4">
    <source>
        <dbReference type="Google" id="ProtNLM"/>
    </source>
</evidence>
<dbReference type="GO" id="GO:0031505">
    <property type="term" value="P:fungal-type cell wall organization"/>
    <property type="evidence" value="ECO:0007669"/>
    <property type="project" value="TreeGrafter"/>
</dbReference>
<dbReference type="GO" id="GO:0051285">
    <property type="term" value="C:cell cortex of cell tip"/>
    <property type="evidence" value="ECO:0007669"/>
    <property type="project" value="TreeGrafter"/>
</dbReference>
<dbReference type="PANTHER" id="PTHR28019:SF3">
    <property type="entry name" value="INTEGRAL MEMBRANE PROTEIN (AFU_ORTHOLOGUE AFUA_6G07470)"/>
    <property type="match status" value="1"/>
</dbReference>
<protein>
    <recommendedName>
        <fullName evidence="4">Integral membrane protein</fullName>
    </recommendedName>
</protein>
<gene>
    <name evidence="2" type="ORF">BT67DRAFT_385860</name>
</gene>
<dbReference type="Proteomes" id="UP001304895">
    <property type="component" value="Unassembled WGS sequence"/>
</dbReference>
<reference evidence="2" key="1">
    <citation type="journal article" date="2023" name="Mol. Phylogenet. Evol.">
        <title>Genome-scale phylogeny and comparative genomics of the fungal order Sordariales.</title>
        <authorList>
            <person name="Hensen N."/>
            <person name="Bonometti L."/>
            <person name="Westerberg I."/>
            <person name="Brannstrom I.O."/>
            <person name="Guillou S."/>
            <person name="Cros-Aarteil S."/>
            <person name="Calhoun S."/>
            <person name="Haridas S."/>
            <person name="Kuo A."/>
            <person name="Mondo S."/>
            <person name="Pangilinan J."/>
            <person name="Riley R."/>
            <person name="LaButti K."/>
            <person name="Andreopoulos B."/>
            <person name="Lipzen A."/>
            <person name="Chen C."/>
            <person name="Yan M."/>
            <person name="Daum C."/>
            <person name="Ng V."/>
            <person name="Clum A."/>
            <person name="Steindorff A."/>
            <person name="Ohm R.A."/>
            <person name="Martin F."/>
            <person name="Silar P."/>
            <person name="Natvig D.O."/>
            <person name="Lalanne C."/>
            <person name="Gautier V."/>
            <person name="Ament-Velasquez S.L."/>
            <person name="Kruys A."/>
            <person name="Hutchinson M.I."/>
            <person name="Powell A.J."/>
            <person name="Barry K."/>
            <person name="Miller A.N."/>
            <person name="Grigoriev I.V."/>
            <person name="Debuchy R."/>
            <person name="Gladieux P."/>
            <person name="Hiltunen Thoren M."/>
            <person name="Johannesson H."/>
        </authorList>
    </citation>
    <scope>NUCLEOTIDE SEQUENCE</scope>
    <source>
        <strain evidence="2">CBS 123565</strain>
    </source>
</reference>
<dbReference type="Pfam" id="PF06687">
    <property type="entry name" value="SUR7"/>
    <property type="match status" value="1"/>
</dbReference>
<organism evidence="2 3">
    <name type="scientific">Trichocladium antarcticum</name>
    <dbReference type="NCBI Taxonomy" id="1450529"/>
    <lineage>
        <taxon>Eukaryota</taxon>
        <taxon>Fungi</taxon>
        <taxon>Dikarya</taxon>
        <taxon>Ascomycota</taxon>
        <taxon>Pezizomycotina</taxon>
        <taxon>Sordariomycetes</taxon>
        <taxon>Sordariomycetidae</taxon>
        <taxon>Sordariales</taxon>
        <taxon>Chaetomiaceae</taxon>
        <taxon>Trichocladium</taxon>
    </lineage>
</organism>
<dbReference type="AlphaFoldDB" id="A0AAN6UFY5"/>
<accession>A0AAN6UFY5</accession>